<name>A0A7W4WF31_9GAMM</name>
<dbReference type="SUPFAM" id="SSF51735">
    <property type="entry name" value="NAD(P)-binding Rossmann-fold domains"/>
    <property type="match status" value="1"/>
</dbReference>
<sequence>MANNNKLAVVTGGTTGIGKGISLRLAEAGWKVAVNNLEAESESARALQSEVEALGQNLYFAPCDVGDSRSVDRFYQGVVDHFQQAPDLLVNNAGVQTWAPLLELNEDDWDRVIRTNLKGCFLNTQRVARLMVEAGVPGSIVNIGSGCNKLAFPRLVDYAASKGGIEMLTKTSAVELGEYGIRVNCVAPGGILIERTEREAPDYAAAWSAITPLGRVGYARDIADAVLFLADAKASFISGQTLWVDGGAFSKANWPYAKTEETVPDLAQGEVADS</sequence>
<evidence type="ECO:0000313" key="2">
    <source>
        <dbReference type="EMBL" id="MBB3062406.1"/>
    </source>
</evidence>
<accession>A0A7W4WF31</accession>
<dbReference type="EC" id="1.1.1.100" evidence="2"/>
<dbReference type="AlphaFoldDB" id="A0A7W4WF31"/>
<dbReference type="PANTHER" id="PTHR42760">
    <property type="entry name" value="SHORT-CHAIN DEHYDROGENASES/REDUCTASES FAMILY MEMBER"/>
    <property type="match status" value="1"/>
</dbReference>
<proteinExistence type="inferred from homology"/>
<reference evidence="2 3" key="1">
    <citation type="submission" date="2020-08" db="EMBL/GenBank/DDBJ databases">
        <title>Genomic Encyclopedia of Type Strains, Phase III (KMG-III): the genomes of soil and plant-associated and newly described type strains.</title>
        <authorList>
            <person name="Whitman W."/>
        </authorList>
    </citation>
    <scope>NUCLEOTIDE SEQUENCE [LARGE SCALE GENOMIC DNA]</scope>
    <source>
        <strain evidence="2 3">CECT 8799</strain>
    </source>
</reference>
<keyword evidence="3" id="KW-1185">Reference proteome</keyword>
<dbReference type="Proteomes" id="UP000535937">
    <property type="component" value="Unassembled WGS sequence"/>
</dbReference>
<keyword evidence="2" id="KW-0560">Oxidoreductase</keyword>
<dbReference type="PRINTS" id="PR00081">
    <property type="entry name" value="GDHRDH"/>
</dbReference>
<dbReference type="FunFam" id="3.40.50.720:FF:000084">
    <property type="entry name" value="Short-chain dehydrogenase reductase"/>
    <property type="match status" value="1"/>
</dbReference>
<evidence type="ECO:0000256" key="1">
    <source>
        <dbReference type="ARBA" id="ARBA00006484"/>
    </source>
</evidence>
<dbReference type="Pfam" id="PF13561">
    <property type="entry name" value="adh_short_C2"/>
    <property type="match status" value="1"/>
</dbReference>
<evidence type="ECO:0000313" key="3">
    <source>
        <dbReference type="Proteomes" id="UP000535937"/>
    </source>
</evidence>
<dbReference type="PRINTS" id="PR00080">
    <property type="entry name" value="SDRFAMILY"/>
</dbReference>
<comment type="caution">
    <text evidence="2">The sequence shown here is derived from an EMBL/GenBank/DDBJ whole genome shotgun (WGS) entry which is preliminary data.</text>
</comment>
<dbReference type="RefSeq" id="WP_183461701.1">
    <property type="nucleotide sequence ID" value="NZ_JACHWZ010000016.1"/>
</dbReference>
<dbReference type="GO" id="GO:0004316">
    <property type="term" value="F:3-oxoacyl-[acyl-carrier-protein] reductase (NADPH) activity"/>
    <property type="evidence" value="ECO:0007669"/>
    <property type="project" value="UniProtKB-EC"/>
</dbReference>
<organism evidence="2 3">
    <name type="scientific">Microbulbifer rhizosphaerae</name>
    <dbReference type="NCBI Taxonomy" id="1562603"/>
    <lineage>
        <taxon>Bacteria</taxon>
        <taxon>Pseudomonadati</taxon>
        <taxon>Pseudomonadota</taxon>
        <taxon>Gammaproteobacteria</taxon>
        <taxon>Cellvibrionales</taxon>
        <taxon>Microbulbiferaceae</taxon>
        <taxon>Microbulbifer</taxon>
    </lineage>
</organism>
<gene>
    <name evidence="2" type="ORF">FHS09_003255</name>
</gene>
<dbReference type="InterPro" id="IPR002347">
    <property type="entry name" value="SDR_fam"/>
</dbReference>
<comment type="similarity">
    <text evidence="1">Belongs to the short-chain dehydrogenases/reductases (SDR) family.</text>
</comment>
<dbReference type="Gene3D" id="3.40.50.720">
    <property type="entry name" value="NAD(P)-binding Rossmann-like Domain"/>
    <property type="match status" value="1"/>
</dbReference>
<dbReference type="InterPro" id="IPR036291">
    <property type="entry name" value="NAD(P)-bd_dom_sf"/>
</dbReference>
<protein>
    <submittedName>
        <fullName evidence="2">3-oxoacyl-[acyl-carrier protein] reductase</fullName>
        <ecNumber evidence="2">1.1.1.100</ecNumber>
    </submittedName>
</protein>
<dbReference type="EMBL" id="JACHWZ010000016">
    <property type="protein sequence ID" value="MBB3062406.1"/>
    <property type="molecule type" value="Genomic_DNA"/>
</dbReference>